<dbReference type="EMBL" id="CP126209">
    <property type="protein sequence ID" value="WIA10813.1"/>
    <property type="molecule type" value="Genomic_DNA"/>
</dbReference>
<feature type="compositionally biased region" description="Acidic residues" evidence="1">
    <location>
        <begin position="132"/>
        <end position="146"/>
    </location>
</feature>
<organism evidence="2 3">
    <name type="scientific">Tetradesmus obliquus</name>
    <name type="common">Green alga</name>
    <name type="synonym">Acutodesmus obliquus</name>
    <dbReference type="NCBI Taxonomy" id="3088"/>
    <lineage>
        <taxon>Eukaryota</taxon>
        <taxon>Viridiplantae</taxon>
        <taxon>Chlorophyta</taxon>
        <taxon>core chlorophytes</taxon>
        <taxon>Chlorophyceae</taxon>
        <taxon>CS clade</taxon>
        <taxon>Sphaeropleales</taxon>
        <taxon>Scenedesmaceae</taxon>
        <taxon>Tetradesmus</taxon>
    </lineage>
</organism>
<gene>
    <name evidence="2" type="ORF">OEZ85_010981</name>
</gene>
<feature type="compositionally biased region" description="Pro residues" evidence="1">
    <location>
        <begin position="149"/>
        <end position="158"/>
    </location>
</feature>
<evidence type="ECO:0000313" key="3">
    <source>
        <dbReference type="Proteomes" id="UP001244341"/>
    </source>
</evidence>
<keyword evidence="3" id="KW-1185">Reference proteome</keyword>
<name>A0ABY8TNX2_TETOB</name>
<evidence type="ECO:0000313" key="2">
    <source>
        <dbReference type="EMBL" id="WIA10813.1"/>
    </source>
</evidence>
<sequence>MAMRSFKECQQVLNSNRNLYNFLACKTKAWLELMDTTAAWSSMPQGSRVRYWQQMSMCCTVRMFLPLHALGLSSKQQLKQLADMDGALSMLMAMQSQYQEDVVYPDTDAPPVTDLSSSSSSSSTQEPLCSILEEEEEEAAAAEEEEVHPPPPPPPPPHTSYAYSTVSPIYARPPANRGVYYSYYYPRTG</sequence>
<accession>A0ABY8TNX2</accession>
<feature type="region of interest" description="Disordered" evidence="1">
    <location>
        <begin position="104"/>
        <end position="163"/>
    </location>
</feature>
<proteinExistence type="predicted"/>
<dbReference type="Proteomes" id="UP001244341">
    <property type="component" value="Chromosome 2b"/>
</dbReference>
<reference evidence="2 3" key="1">
    <citation type="submission" date="2023-05" db="EMBL/GenBank/DDBJ databases">
        <title>A 100% complete, gapless, phased diploid assembly of the Scenedesmus obliquus UTEX 3031 genome.</title>
        <authorList>
            <person name="Biondi T.C."/>
            <person name="Hanschen E.R."/>
            <person name="Kwon T."/>
            <person name="Eng W."/>
            <person name="Kruse C.P.S."/>
            <person name="Koehler S.I."/>
            <person name="Kunde Y."/>
            <person name="Gleasner C.D."/>
            <person name="You Mak K.T."/>
            <person name="Polle J."/>
            <person name="Hovde B.T."/>
            <person name="Starkenburg S.R."/>
        </authorList>
    </citation>
    <scope>NUCLEOTIDE SEQUENCE [LARGE SCALE GENOMIC DNA]</scope>
    <source>
        <strain evidence="2 3">DOE0152z</strain>
    </source>
</reference>
<evidence type="ECO:0000256" key="1">
    <source>
        <dbReference type="SAM" id="MobiDB-lite"/>
    </source>
</evidence>
<protein>
    <submittedName>
        <fullName evidence="2">Uncharacterized protein</fullName>
    </submittedName>
</protein>